<keyword evidence="2" id="KW-1185">Reference proteome</keyword>
<accession>A0ABN2JSK0</accession>
<protein>
    <recommendedName>
        <fullName evidence="3">DNA-binding protein</fullName>
    </recommendedName>
</protein>
<dbReference type="EMBL" id="BAAAME010000004">
    <property type="protein sequence ID" value="GAA1737737.1"/>
    <property type="molecule type" value="Genomic_DNA"/>
</dbReference>
<evidence type="ECO:0008006" key="3">
    <source>
        <dbReference type="Google" id="ProtNLM"/>
    </source>
</evidence>
<organism evidence="1 2">
    <name type="scientific">Aeromicrobium alkaliterrae</name>
    <dbReference type="NCBI Taxonomy" id="302168"/>
    <lineage>
        <taxon>Bacteria</taxon>
        <taxon>Bacillati</taxon>
        <taxon>Actinomycetota</taxon>
        <taxon>Actinomycetes</taxon>
        <taxon>Propionibacteriales</taxon>
        <taxon>Nocardioidaceae</taxon>
        <taxon>Aeromicrobium</taxon>
    </lineage>
</organism>
<dbReference type="RefSeq" id="WP_344200157.1">
    <property type="nucleotide sequence ID" value="NZ_BAAAME010000004.1"/>
</dbReference>
<evidence type="ECO:0000313" key="1">
    <source>
        <dbReference type="EMBL" id="GAA1737737.1"/>
    </source>
</evidence>
<proteinExistence type="predicted"/>
<name>A0ABN2JSK0_9ACTN</name>
<gene>
    <name evidence="1" type="ORF">GCM10009710_17460</name>
</gene>
<comment type="caution">
    <text evidence="1">The sequence shown here is derived from an EMBL/GenBank/DDBJ whole genome shotgun (WGS) entry which is preliminary data.</text>
</comment>
<sequence>MTARTRRPRAFPIYQSNLGLSIGQAEVQTGIPAHTIKRLIAEGHIATASDGSIPSSEISRLRRDRPDLLDVL</sequence>
<evidence type="ECO:0000313" key="2">
    <source>
        <dbReference type="Proteomes" id="UP001501057"/>
    </source>
</evidence>
<dbReference type="Proteomes" id="UP001501057">
    <property type="component" value="Unassembled WGS sequence"/>
</dbReference>
<reference evidence="1 2" key="1">
    <citation type="journal article" date="2019" name="Int. J. Syst. Evol. Microbiol.">
        <title>The Global Catalogue of Microorganisms (GCM) 10K type strain sequencing project: providing services to taxonomists for standard genome sequencing and annotation.</title>
        <authorList>
            <consortium name="The Broad Institute Genomics Platform"/>
            <consortium name="The Broad Institute Genome Sequencing Center for Infectious Disease"/>
            <person name="Wu L."/>
            <person name="Ma J."/>
        </authorList>
    </citation>
    <scope>NUCLEOTIDE SEQUENCE [LARGE SCALE GENOMIC DNA]</scope>
    <source>
        <strain evidence="1 2">JCM 13518</strain>
    </source>
</reference>